<name>A0A2V4LFQ4_AQUAC</name>
<dbReference type="AlphaFoldDB" id="A0A2V4LFQ4"/>
<dbReference type="Proteomes" id="UP000248146">
    <property type="component" value="Unassembled WGS sequence"/>
</dbReference>
<proteinExistence type="predicted"/>
<dbReference type="PANTHER" id="PTHR37946:SF1">
    <property type="entry name" value="SLL1969 PROTEIN"/>
    <property type="match status" value="1"/>
</dbReference>
<evidence type="ECO:0000259" key="1">
    <source>
        <dbReference type="Pfam" id="PF00561"/>
    </source>
</evidence>
<sequence length="417" mass="46271">MRGLRVALPLLAGLLAGCQLLDLDRQLHSAQRELLLVPGQLQGERQALVVLLDENDALVGYRIVAPDEQFYFSVERGDYRLLAFVDDNHNFRLDPGEPRHFLPTADAVALRLQPTPAQRTELAGLNPLAPRRDDGSAVPAADLSLGRLYREHPRLRHNYLQVVEFDDPRFDPARIEQGAWRPLDFVREVGYGLYLLRPWQAGLEPVVLVHGINDSPRSWRQLAAAIDPQRFQVLLYHYPSGSPLNNSAYLLSEALRDVQLRHGAPRFHLLAHSMGGLVARRSVQLLDPGSSADLCLFMTLSTPWDGHPAAARGVARAPVVAPVWRDMAPGSRYLQELFATPLPAQARHWLLASYQPGGRQPSDGVVPLASQLRAAAQDGAQRLFVLEESHTGILLSQRSQALLRRALDELPAEGCGR</sequence>
<reference evidence="2 3" key="1">
    <citation type="submission" date="2018-06" db="EMBL/GenBank/DDBJ databases">
        <title>Pseudomonas diversity within urban Lake Michigan freshwaters.</title>
        <authorList>
            <person name="Batrich M."/>
            <person name="Hatzopoulos T."/>
            <person name="Putonti C."/>
        </authorList>
    </citation>
    <scope>NUCLEOTIDE SEQUENCE [LARGE SCALE GENOMIC DNA]</scope>
    <source>
        <strain evidence="2 3">MB-090714</strain>
    </source>
</reference>
<dbReference type="Gene3D" id="3.40.50.1820">
    <property type="entry name" value="alpha/beta hydrolase"/>
    <property type="match status" value="1"/>
</dbReference>
<dbReference type="Pfam" id="PF00561">
    <property type="entry name" value="Abhydrolase_1"/>
    <property type="match status" value="1"/>
</dbReference>
<dbReference type="PANTHER" id="PTHR37946">
    <property type="entry name" value="SLL1969 PROTEIN"/>
    <property type="match status" value="1"/>
</dbReference>
<organism evidence="2 3">
    <name type="scientific">Aquipseudomonas alcaligenes</name>
    <name type="common">Pseudomonas alcaligenes</name>
    <dbReference type="NCBI Taxonomy" id="43263"/>
    <lineage>
        <taxon>Bacteria</taxon>
        <taxon>Pseudomonadati</taxon>
        <taxon>Pseudomonadota</taxon>
        <taxon>Gammaproteobacteria</taxon>
        <taxon>Pseudomonadales</taxon>
        <taxon>Pseudomonadaceae</taxon>
        <taxon>Aquipseudomonas</taxon>
    </lineage>
</organism>
<accession>A0A2V4LFQ4</accession>
<dbReference type="PROSITE" id="PS51257">
    <property type="entry name" value="PROKAR_LIPOPROTEIN"/>
    <property type="match status" value="1"/>
</dbReference>
<dbReference type="OrthoDB" id="869379at2"/>
<dbReference type="RefSeq" id="WP_110682870.1">
    <property type="nucleotide sequence ID" value="NZ_QJRX01000006.1"/>
</dbReference>
<protein>
    <recommendedName>
        <fullName evidence="1">AB hydrolase-1 domain-containing protein</fullName>
    </recommendedName>
</protein>
<evidence type="ECO:0000313" key="2">
    <source>
        <dbReference type="EMBL" id="PYC23520.1"/>
    </source>
</evidence>
<feature type="domain" description="AB hydrolase-1" evidence="1">
    <location>
        <begin position="205"/>
        <end position="282"/>
    </location>
</feature>
<dbReference type="SUPFAM" id="SSF53474">
    <property type="entry name" value="alpha/beta-Hydrolases"/>
    <property type="match status" value="1"/>
</dbReference>
<evidence type="ECO:0000313" key="3">
    <source>
        <dbReference type="Proteomes" id="UP000248146"/>
    </source>
</evidence>
<dbReference type="EMBL" id="QJRX01000006">
    <property type="protein sequence ID" value="PYC23520.1"/>
    <property type="molecule type" value="Genomic_DNA"/>
</dbReference>
<dbReference type="InterPro" id="IPR029058">
    <property type="entry name" value="AB_hydrolase_fold"/>
</dbReference>
<gene>
    <name evidence="2" type="ORF">DMO17_12785</name>
</gene>
<dbReference type="InterPro" id="IPR000073">
    <property type="entry name" value="AB_hydrolase_1"/>
</dbReference>
<comment type="caution">
    <text evidence="2">The sequence shown here is derived from an EMBL/GenBank/DDBJ whole genome shotgun (WGS) entry which is preliminary data.</text>
</comment>